<dbReference type="AlphaFoldDB" id="A0A974A5E1"/>
<dbReference type="EMBL" id="JAAOLE020000001">
    <property type="protein sequence ID" value="NVI49275.1"/>
    <property type="molecule type" value="Genomic_DNA"/>
</dbReference>
<dbReference type="RefSeq" id="WP_166213739.1">
    <property type="nucleotide sequence ID" value="NZ_CP088285.1"/>
</dbReference>
<proteinExistence type="predicted"/>
<sequence length="161" mass="18646">MADHYKRPVSLFYLKQPPKGWQPIRDFRRLPGAEGGFSPQLTYAIRQARERREVALAVKNELKEPVREFALRATLASNVETLSARFREFLEVDDTKQQRFAKKAFEGWRNAIEAKDILEHFPTGMNRVGIPKTARVRFKLHAGEGGQHVWPGRFRLIFVKG</sequence>
<name>A0A974A5E1_9BRAD</name>
<accession>A0A974A5E1</accession>
<gene>
    <name evidence="1" type="ORF">HAP48_041860</name>
</gene>
<protein>
    <submittedName>
        <fullName evidence="1">Uncharacterized protein</fullName>
    </submittedName>
</protein>
<evidence type="ECO:0000313" key="1">
    <source>
        <dbReference type="EMBL" id="NVI49275.1"/>
    </source>
</evidence>
<comment type="caution">
    <text evidence="1">The sequence shown here is derived from an EMBL/GenBank/DDBJ whole genome shotgun (WGS) entry which is preliminary data.</text>
</comment>
<organism evidence="1">
    <name type="scientific">Bradyrhizobium septentrionale</name>
    <dbReference type="NCBI Taxonomy" id="1404411"/>
    <lineage>
        <taxon>Bacteria</taxon>
        <taxon>Pseudomonadati</taxon>
        <taxon>Pseudomonadota</taxon>
        <taxon>Alphaproteobacteria</taxon>
        <taxon>Hyphomicrobiales</taxon>
        <taxon>Nitrobacteraceae</taxon>
        <taxon>Bradyrhizobium</taxon>
    </lineage>
</organism>
<reference evidence="1" key="1">
    <citation type="submission" date="2020-06" db="EMBL/GenBank/DDBJ databases">
        <title>Whole Genome Sequence of Bradyrhizobium sp. Strain 1S1.</title>
        <authorList>
            <person name="Bromfield E.S.P."/>
            <person name="Cloutier S."/>
        </authorList>
    </citation>
    <scope>NUCLEOTIDE SEQUENCE [LARGE SCALE GENOMIC DNA]</scope>
    <source>
        <strain evidence="1">1S1</strain>
    </source>
</reference>